<dbReference type="CDD" id="cd08824">
    <property type="entry name" value="LOTUS"/>
    <property type="match status" value="4"/>
</dbReference>
<evidence type="ECO:0000256" key="1">
    <source>
        <dbReference type="SAM" id="MobiDB-lite"/>
    </source>
</evidence>
<dbReference type="Gene3D" id="3.30.420.610">
    <property type="entry name" value="LOTUS domain-like"/>
    <property type="match status" value="4"/>
</dbReference>
<evidence type="ECO:0000259" key="2">
    <source>
        <dbReference type="PROSITE" id="PS51644"/>
    </source>
</evidence>
<name>A0A4Y7J2M4_PAPSO</name>
<dbReference type="Pfam" id="PF12872">
    <property type="entry name" value="OST-HTH"/>
    <property type="match status" value="4"/>
</dbReference>
<evidence type="ECO:0000313" key="3">
    <source>
        <dbReference type="EMBL" id="RZC53895.1"/>
    </source>
</evidence>
<dbReference type="PROSITE" id="PS51644">
    <property type="entry name" value="HTH_OST"/>
    <property type="match status" value="4"/>
</dbReference>
<organism evidence="3 4">
    <name type="scientific">Papaver somniferum</name>
    <name type="common">Opium poppy</name>
    <dbReference type="NCBI Taxonomy" id="3469"/>
    <lineage>
        <taxon>Eukaryota</taxon>
        <taxon>Viridiplantae</taxon>
        <taxon>Streptophyta</taxon>
        <taxon>Embryophyta</taxon>
        <taxon>Tracheophyta</taxon>
        <taxon>Spermatophyta</taxon>
        <taxon>Magnoliopsida</taxon>
        <taxon>Ranunculales</taxon>
        <taxon>Papaveraceae</taxon>
        <taxon>Papaveroideae</taxon>
        <taxon>Papaver</taxon>
    </lineage>
</organism>
<gene>
    <name evidence="3" type="ORF">C5167_012754</name>
</gene>
<dbReference type="InterPro" id="IPR021139">
    <property type="entry name" value="NYN"/>
</dbReference>
<dbReference type="Pfam" id="PF01936">
    <property type="entry name" value="NYN"/>
    <property type="match status" value="1"/>
</dbReference>
<dbReference type="GO" id="GO:0005777">
    <property type="term" value="C:peroxisome"/>
    <property type="evidence" value="ECO:0007669"/>
    <property type="project" value="InterPro"/>
</dbReference>
<proteinExistence type="predicted"/>
<reference evidence="3 4" key="1">
    <citation type="journal article" date="2018" name="Science">
        <title>The opium poppy genome and morphinan production.</title>
        <authorList>
            <person name="Guo L."/>
            <person name="Winzer T."/>
            <person name="Yang X."/>
            <person name="Li Y."/>
            <person name="Ning Z."/>
            <person name="He Z."/>
            <person name="Teodor R."/>
            <person name="Lu Y."/>
            <person name="Bowser T.A."/>
            <person name="Graham I.A."/>
            <person name="Ye K."/>
        </authorList>
    </citation>
    <scope>NUCLEOTIDE SEQUENCE [LARGE SCALE GENOMIC DNA]</scope>
    <source>
        <strain evidence="4">cv. HN1</strain>
        <tissue evidence="3">Leaves</tissue>
    </source>
</reference>
<dbReference type="AlphaFoldDB" id="A0A4Y7J2M4"/>
<sequence>MSFSSQAYINQQTLTSPQGPVTIFWDIENCSVPCDVCPEDVAGNIRMALRGHPNFQDVPVASFSAYGDFNAFTKRLREGCQRTGVKLVDVPNGRKDAADKAILVDMFLFALDNSPPSTILLISGDVDFSPALHILGQRGYTIILVIPAGVPVSSALTKAGRFVWDWPSMARGEGSVPPKTLISFGASQVAGNLQNDSQSDEEADVPANEEDLTMWVKPGDIIGLKGQMVKLLELSGGFLPLCRVPEEYNKKIGRPLCIADYGANKLVNLLDKMADTMTVEGEGEKRYVHLCKSNDRHKRVESSNKSAVSPKQEWRVKECQEETVDINVCNIPECSSEELSDDEKGSVVGLTSESNDEEDTVDTTVCTTQNDEEAKSCSRNSQSGLNDVPAMPANEGELKTCVQHQPGDIISLKGQLVKVLKRSGGCVPLIRVAEDYNKIFGRPLCKAEYGVDKLVDLLKKMSDTMTVKGEGVKMYVYLRKEELTTLVQQPGEIISLKRQLVKLLELSGGCLPLTRVAVDYNKTFGRPLCKDEYGVRKLVDLLKMIAGMTVKGEGKNRRLHLCNNANDKQEKVKNSNPSAASPKIDETVDVKVCTTPGCSSDEFSGDDKRVMVGPTSKSNDSLEQFKQEILELLVSCSCKTYLDSFEEMYKQHYRKDLYHQSSGANNLEELIDTLWDDVNFYEEQESKRKFLVPNFAKLRFQTF</sequence>
<feature type="domain" description="HTH OST-type" evidence="2">
    <location>
        <begin position="621"/>
        <end position="695"/>
    </location>
</feature>
<protein>
    <recommendedName>
        <fullName evidence="2">HTH OST-type domain-containing protein</fullName>
    </recommendedName>
</protein>
<dbReference type="GO" id="GO:0010468">
    <property type="term" value="P:regulation of gene expression"/>
    <property type="evidence" value="ECO:0007669"/>
    <property type="project" value="InterPro"/>
</dbReference>
<feature type="region of interest" description="Disordered" evidence="1">
    <location>
        <begin position="342"/>
        <end position="362"/>
    </location>
</feature>
<dbReference type="InterPro" id="IPR041966">
    <property type="entry name" value="LOTUS-like"/>
</dbReference>
<keyword evidence="4" id="KW-1185">Reference proteome</keyword>
<dbReference type="PANTHER" id="PTHR14379">
    <property type="entry name" value="LIMKAIN B LKAP"/>
    <property type="match status" value="1"/>
</dbReference>
<feature type="domain" description="HTH OST-type" evidence="2">
    <location>
        <begin position="408"/>
        <end position="480"/>
    </location>
</feature>
<dbReference type="STRING" id="3469.A0A4Y7J2M4"/>
<dbReference type="CDD" id="cd10910">
    <property type="entry name" value="PIN_limkain_b1_N_like"/>
    <property type="match status" value="1"/>
</dbReference>
<dbReference type="GO" id="GO:0004540">
    <property type="term" value="F:RNA nuclease activity"/>
    <property type="evidence" value="ECO:0007669"/>
    <property type="project" value="InterPro"/>
</dbReference>
<dbReference type="InterPro" id="IPR024768">
    <property type="entry name" value="Marf1"/>
</dbReference>
<feature type="domain" description="HTH OST-type" evidence="2">
    <location>
        <begin position="492"/>
        <end position="565"/>
    </location>
</feature>
<evidence type="ECO:0000313" key="4">
    <source>
        <dbReference type="Proteomes" id="UP000316621"/>
    </source>
</evidence>
<dbReference type="Gene3D" id="3.40.50.1010">
    <property type="entry name" value="5'-nuclease"/>
    <property type="match status" value="1"/>
</dbReference>
<dbReference type="Proteomes" id="UP000316621">
    <property type="component" value="Chromosome 3"/>
</dbReference>
<feature type="domain" description="HTH OST-type" evidence="2">
    <location>
        <begin position="220"/>
        <end position="293"/>
    </location>
</feature>
<dbReference type="PANTHER" id="PTHR14379:SF82">
    <property type="entry name" value="OS08G0230500 PROTEIN"/>
    <property type="match status" value="1"/>
</dbReference>
<dbReference type="Gramene" id="RZC53895">
    <property type="protein sequence ID" value="RZC53895"/>
    <property type="gene ID" value="C5167_012754"/>
</dbReference>
<dbReference type="InterPro" id="IPR025605">
    <property type="entry name" value="OST-HTH/LOTUS_dom"/>
</dbReference>
<accession>A0A4Y7J2M4</accession>
<dbReference type="EMBL" id="CM010717">
    <property type="protein sequence ID" value="RZC53895.1"/>
    <property type="molecule type" value="Genomic_DNA"/>
</dbReference>